<name>A0A1I6MKD0_9BACT</name>
<gene>
    <name evidence="2" type="ORF">SAMN05421771_2844</name>
</gene>
<sequence length="135" mass="15057">MTQSERDELEVLERALLTGTVRRDPVALRMLLAEEFREYGASGRTYTREEILAELGNEGPVALAADSFRAEPLGEGIVLLTYRSSRSEVGKAVRHALRSSIWVRRDGRWQMVFHQGTVVPVLDESTQVGAADIQS</sequence>
<reference evidence="2 3" key="1">
    <citation type="submission" date="2016-10" db="EMBL/GenBank/DDBJ databases">
        <authorList>
            <person name="de Groot N.N."/>
        </authorList>
    </citation>
    <scope>NUCLEOTIDE SEQUENCE [LARGE SCALE GENOMIC DNA]</scope>
    <source>
        <strain evidence="2 3">DSM 21001</strain>
    </source>
</reference>
<organism evidence="2 3">
    <name type="scientific">Granulicella pectinivorans</name>
    <dbReference type="NCBI Taxonomy" id="474950"/>
    <lineage>
        <taxon>Bacteria</taxon>
        <taxon>Pseudomonadati</taxon>
        <taxon>Acidobacteriota</taxon>
        <taxon>Terriglobia</taxon>
        <taxon>Terriglobales</taxon>
        <taxon>Acidobacteriaceae</taxon>
        <taxon>Granulicella</taxon>
    </lineage>
</organism>
<dbReference type="InterPro" id="IPR032710">
    <property type="entry name" value="NTF2-like_dom_sf"/>
</dbReference>
<evidence type="ECO:0000313" key="2">
    <source>
        <dbReference type="EMBL" id="SFS16091.1"/>
    </source>
</evidence>
<accession>A0A1I6MKD0</accession>
<dbReference type="Gene3D" id="3.10.450.50">
    <property type="match status" value="1"/>
</dbReference>
<dbReference type="AlphaFoldDB" id="A0A1I6MKD0"/>
<feature type="domain" description="DUF4440" evidence="1">
    <location>
        <begin position="12"/>
        <end position="111"/>
    </location>
</feature>
<protein>
    <recommendedName>
        <fullName evidence="1">DUF4440 domain-containing protein</fullName>
    </recommendedName>
</protein>
<dbReference type="InterPro" id="IPR027843">
    <property type="entry name" value="DUF4440"/>
</dbReference>
<dbReference type="Pfam" id="PF14534">
    <property type="entry name" value="DUF4440"/>
    <property type="match status" value="1"/>
</dbReference>
<dbReference type="EMBL" id="FOZL01000001">
    <property type="protein sequence ID" value="SFS16091.1"/>
    <property type="molecule type" value="Genomic_DNA"/>
</dbReference>
<proteinExistence type="predicted"/>
<dbReference type="RefSeq" id="WP_175529034.1">
    <property type="nucleotide sequence ID" value="NZ_FOZL01000001.1"/>
</dbReference>
<dbReference type="SUPFAM" id="SSF54427">
    <property type="entry name" value="NTF2-like"/>
    <property type="match status" value="1"/>
</dbReference>
<evidence type="ECO:0000259" key="1">
    <source>
        <dbReference type="Pfam" id="PF14534"/>
    </source>
</evidence>
<dbReference type="STRING" id="474950.SAMN05421771_2844"/>
<keyword evidence="3" id="KW-1185">Reference proteome</keyword>
<dbReference type="Proteomes" id="UP000199024">
    <property type="component" value="Unassembled WGS sequence"/>
</dbReference>
<evidence type="ECO:0000313" key="3">
    <source>
        <dbReference type="Proteomes" id="UP000199024"/>
    </source>
</evidence>